<dbReference type="GO" id="GO:0005829">
    <property type="term" value="C:cytosol"/>
    <property type="evidence" value="ECO:0007669"/>
    <property type="project" value="TreeGrafter"/>
</dbReference>
<dbReference type="PANTHER" id="PTHR42881">
    <property type="entry name" value="PROLYL ENDOPEPTIDASE"/>
    <property type="match status" value="1"/>
</dbReference>
<evidence type="ECO:0000256" key="2">
    <source>
        <dbReference type="ARBA" id="ARBA00022801"/>
    </source>
</evidence>
<dbReference type="PANTHER" id="PTHR42881:SF13">
    <property type="entry name" value="PROLYL ENDOPEPTIDASE"/>
    <property type="match status" value="1"/>
</dbReference>
<dbReference type="SUPFAM" id="SSF53474">
    <property type="entry name" value="alpha/beta-Hydrolases"/>
    <property type="match status" value="1"/>
</dbReference>
<evidence type="ECO:0000259" key="5">
    <source>
        <dbReference type="Pfam" id="PF02897"/>
    </source>
</evidence>
<dbReference type="STRING" id="196164.gene:10740752"/>
<dbReference type="GO" id="GO:0006508">
    <property type="term" value="P:proteolysis"/>
    <property type="evidence" value="ECO:0007669"/>
    <property type="project" value="UniProtKB-KW"/>
</dbReference>
<sequence length="684" mass="75941">MVPRIRSYPCPMTDNYSFLEPIDSPEALKWAEKWSEVTVDKLPEAPRTALRDRLLEALNTDDRIPYVSRRGETLYNFWRDAAHPRGLWRTTTLESYLTGEPTWKVLIDVDALAEAEDENWVWKGAHVRAPEYDRALVKLSRGGADATVIREFDLATATFVDTDPFIVEEAKTDVSWLDRDTLLIGTDTGEGSLTTSGYPARVRTWKRGTELVDAPLFFTGEREDVAVGAWVDPTPGWERTFVSRAVDFYNSREFVEVDGELTFIDVPDDCDVVVRRQWIFINPRTEFAGIPAGGLGVMEFEAFLAGQREFQPVFTPTASTSLQGLSTTENHLLLTLLDDVSTSIVVVDIHDPTGPQRTLAVPEHTTAHIVATAALDGDEIWVQAATFTQPGTLLRGDLSDSLELTEVRRSPLQWNNAGLDTRQHWATSADGTKIPYFISGRFGEEPKPTLVHAYGGFEVSLTPGHSPTRGIAWLEKGYLFVEANLRGGGEFGPQWHSQAVKKNRRKVWEDHQAVLEDIVARGYATPELIAIRGGSNGGLLTSGALTQYPEAFGAAVVQVPLTDMLRYHTWSAGASWMAEYGNPEDPEERAVIETYSPLHNVESANKRPYPPALVTTSTRDDRVHPAHARLFAQALLDAGQPVDYYENTEGGHAGAADNEQVAHMESLIYTWIEKSLGLISTDEG</sequence>
<dbReference type="InterPro" id="IPR001375">
    <property type="entry name" value="Peptidase_S9_cat"/>
</dbReference>
<dbReference type="AlphaFoldDB" id="Q8FSM9"/>
<evidence type="ECO:0000256" key="1">
    <source>
        <dbReference type="ARBA" id="ARBA00022670"/>
    </source>
</evidence>
<keyword evidence="3" id="KW-0720">Serine protease</keyword>
<dbReference type="Gene3D" id="3.40.50.1820">
    <property type="entry name" value="alpha/beta hydrolase"/>
    <property type="match status" value="1"/>
</dbReference>
<keyword evidence="1" id="KW-0645">Protease</keyword>
<dbReference type="HOGENOM" id="CLU_011290_4_0_11"/>
<dbReference type="Proteomes" id="UP000001409">
    <property type="component" value="Chromosome"/>
</dbReference>
<dbReference type="Gene3D" id="2.130.10.120">
    <property type="entry name" value="Prolyl oligopeptidase, N-terminal domain"/>
    <property type="match status" value="1"/>
</dbReference>
<dbReference type="KEGG" id="cef:CE0354"/>
<dbReference type="eggNOG" id="COG1505">
    <property type="taxonomic scope" value="Bacteria"/>
</dbReference>
<dbReference type="InterPro" id="IPR029058">
    <property type="entry name" value="AB_hydrolase_fold"/>
</dbReference>
<dbReference type="SUPFAM" id="SSF50993">
    <property type="entry name" value="Peptidase/esterase 'gauge' domain"/>
    <property type="match status" value="1"/>
</dbReference>
<feature type="domain" description="Peptidase S9A N-terminal" evidence="5">
    <location>
        <begin position="13"/>
        <end position="225"/>
    </location>
</feature>
<dbReference type="PRINTS" id="PR00862">
    <property type="entry name" value="PROLIGOPTASE"/>
</dbReference>
<dbReference type="InterPro" id="IPR023302">
    <property type="entry name" value="Pept_S9A_N"/>
</dbReference>
<accession>Q8FSM9</accession>
<keyword evidence="7" id="KW-1185">Reference proteome</keyword>
<organism evidence="6 7">
    <name type="scientific">Corynebacterium efficiens (strain DSM 44549 / YS-314 / AJ 12310 / JCM 11189 / NBRC 100395)</name>
    <dbReference type="NCBI Taxonomy" id="196164"/>
    <lineage>
        <taxon>Bacteria</taxon>
        <taxon>Bacillati</taxon>
        <taxon>Actinomycetota</taxon>
        <taxon>Actinomycetes</taxon>
        <taxon>Mycobacteriales</taxon>
        <taxon>Corynebacteriaceae</taxon>
        <taxon>Corynebacterium</taxon>
    </lineage>
</organism>
<dbReference type="ESTHER" id="coref-CE0354">
    <property type="family name" value="S9N_PPCE_Peptidase_S9"/>
</dbReference>
<feature type="domain" description="Peptidase S9 prolyl oligopeptidase catalytic" evidence="4">
    <location>
        <begin position="471"/>
        <end position="677"/>
    </location>
</feature>
<evidence type="ECO:0000313" key="6">
    <source>
        <dbReference type="EMBL" id="BAC17164.1"/>
    </source>
</evidence>
<reference evidence="6 7" key="1">
    <citation type="journal article" date="2003" name="Genome Res.">
        <title>Comparative complete genome sequence analysis of the amino acid replacements responsible for the thermostability of Corynebacterium efficiens.</title>
        <authorList>
            <person name="Nishio Y."/>
            <person name="Nakamura Y."/>
            <person name="Kawarabayasi Y."/>
            <person name="Usuda Y."/>
            <person name="Kimura E."/>
            <person name="Sugimoto S."/>
            <person name="Matsui K."/>
            <person name="Yamagishi A."/>
            <person name="Kikuchi H."/>
            <person name="Ikeo K."/>
            <person name="Gojobori T."/>
        </authorList>
    </citation>
    <scope>NUCLEOTIDE SEQUENCE [LARGE SCALE GENOMIC DNA]</scope>
    <source>
        <strain evidence="7">DSM 44549 / YS-314 / AJ 12310 / JCM 11189 / NBRC 100395</strain>
    </source>
</reference>
<keyword evidence="2" id="KW-0378">Hydrolase</keyword>
<dbReference type="GO" id="GO:0070012">
    <property type="term" value="F:oligopeptidase activity"/>
    <property type="evidence" value="ECO:0007669"/>
    <property type="project" value="TreeGrafter"/>
</dbReference>
<evidence type="ECO:0000259" key="4">
    <source>
        <dbReference type="Pfam" id="PF00326"/>
    </source>
</evidence>
<dbReference type="InterPro" id="IPR051167">
    <property type="entry name" value="Prolyl_oligopep/macrocyclase"/>
</dbReference>
<evidence type="ECO:0000256" key="3">
    <source>
        <dbReference type="ARBA" id="ARBA00022825"/>
    </source>
</evidence>
<protein>
    <submittedName>
        <fullName evidence="6">Putative peptidase</fullName>
    </submittedName>
</protein>
<dbReference type="InterPro" id="IPR002470">
    <property type="entry name" value="Peptidase_S9A"/>
</dbReference>
<dbReference type="Pfam" id="PF02897">
    <property type="entry name" value="Peptidase_S9_N"/>
    <property type="match status" value="1"/>
</dbReference>
<evidence type="ECO:0000313" key="7">
    <source>
        <dbReference type="Proteomes" id="UP000001409"/>
    </source>
</evidence>
<dbReference type="Pfam" id="PF00326">
    <property type="entry name" value="Peptidase_S9"/>
    <property type="match status" value="1"/>
</dbReference>
<dbReference type="EMBL" id="BA000035">
    <property type="protein sequence ID" value="BAC17164.1"/>
    <property type="molecule type" value="Genomic_DNA"/>
</dbReference>
<name>Q8FSM9_COREF</name>
<dbReference type="GO" id="GO:0004252">
    <property type="term" value="F:serine-type endopeptidase activity"/>
    <property type="evidence" value="ECO:0007669"/>
    <property type="project" value="InterPro"/>
</dbReference>
<proteinExistence type="predicted"/>